<comment type="caution">
    <text evidence="2">The sequence shown here is derived from an EMBL/GenBank/DDBJ whole genome shotgun (WGS) entry which is preliminary data.</text>
</comment>
<organism evidence="2 3">
    <name type="scientific">Microbispora siamensis</name>
    <dbReference type="NCBI Taxonomy" id="564413"/>
    <lineage>
        <taxon>Bacteria</taxon>
        <taxon>Bacillati</taxon>
        <taxon>Actinomycetota</taxon>
        <taxon>Actinomycetes</taxon>
        <taxon>Streptosporangiales</taxon>
        <taxon>Streptosporangiaceae</taxon>
        <taxon>Microbispora</taxon>
    </lineage>
</organism>
<evidence type="ECO:0000313" key="3">
    <source>
        <dbReference type="Proteomes" id="UP000660454"/>
    </source>
</evidence>
<evidence type="ECO:0000256" key="1">
    <source>
        <dbReference type="SAM" id="Phobius"/>
    </source>
</evidence>
<feature type="transmembrane region" description="Helical" evidence="1">
    <location>
        <begin position="167"/>
        <end position="189"/>
    </location>
</feature>
<feature type="transmembrane region" description="Helical" evidence="1">
    <location>
        <begin position="201"/>
        <end position="219"/>
    </location>
</feature>
<feature type="transmembrane region" description="Helical" evidence="1">
    <location>
        <begin position="70"/>
        <end position="91"/>
    </location>
</feature>
<dbReference type="Pfam" id="PF10067">
    <property type="entry name" value="DUF2306"/>
    <property type="match status" value="1"/>
</dbReference>
<feature type="transmembrane region" description="Helical" evidence="1">
    <location>
        <begin position="111"/>
        <end position="130"/>
    </location>
</feature>
<keyword evidence="1" id="KW-0812">Transmembrane</keyword>
<dbReference type="RefSeq" id="WP_204052633.1">
    <property type="nucleotide sequence ID" value="NZ_BOOF01000061.1"/>
</dbReference>
<evidence type="ECO:0000313" key="2">
    <source>
        <dbReference type="EMBL" id="GIH66860.1"/>
    </source>
</evidence>
<accession>A0ABQ4GZL3</accession>
<feature type="transmembrane region" description="Helical" evidence="1">
    <location>
        <begin position="31"/>
        <end position="50"/>
    </location>
</feature>
<dbReference type="Proteomes" id="UP000660454">
    <property type="component" value="Unassembled WGS sequence"/>
</dbReference>
<protein>
    <recommendedName>
        <fullName evidence="4">DUF2306 domain-containing protein</fullName>
    </recommendedName>
</protein>
<reference evidence="2 3" key="1">
    <citation type="submission" date="2021-01" db="EMBL/GenBank/DDBJ databases">
        <title>Whole genome shotgun sequence of Microbispora siamensis NBRC 104113.</title>
        <authorList>
            <person name="Komaki H."/>
            <person name="Tamura T."/>
        </authorList>
    </citation>
    <scope>NUCLEOTIDE SEQUENCE [LARGE SCALE GENOMIC DNA]</scope>
    <source>
        <strain evidence="2 3">NBRC 104113</strain>
    </source>
</reference>
<proteinExistence type="predicted"/>
<keyword evidence="1" id="KW-1133">Transmembrane helix</keyword>
<sequence>MTRIEIEKPVPKAGDLNGRPHGEQRWWRRPWIVPLAIVVAAFLVYQTSPFARAGLDETKAPIPPHDGFSLYYPLLLTHIIMGSVTMVTVVLQLWPRLRRRRPAVHRWAGRIYVVATLVTGVAGLVIVRFAPVTGQIGVTMATVLWLVTTVVAYIAAVRGKWVLHRRFMLYSFALVMNNVWGPVIVNIGIANHVQLPYLIEAARWFGWVVNLMLVQWWLYRTAGRPLDVPPDPKTRARRTVVVS</sequence>
<gene>
    <name evidence="2" type="ORF">Msi02_76770</name>
</gene>
<feature type="transmembrane region" description="Helical" evidence="1">
    <location>
        <begin position="136"/>
        <end position="155"/>
    </location>
</feature>
<keyword evidence="1" id="KW-0472">Membrane</keyword>
<dbReference type="InterPro" id="IPR018750">
    <property type="entry name" value="DUF2306_membrane"/>
</dbReference>
<evidence type="ECO:0008006" key="4">
    <source>
        <dbReference type="Google" id="ProtNLM"/>
    </source>
</evidence>
<name>A0ABQ4GZL3_9ACTN</name>
<keyword evidence="3" id="KW-1185">Reference proteome</keyword>
<dbReference type="EMBL" id="BOOF01000061">
    <property type="protein sequence ID" value="GIH66860.1"/>
    <property type="molecule type" value="Genomic_DNA"/>
</dbReference>